<dbReference type="Gene3D" id="3.30.565.10">
    <property type="entry name" value="Histidine kinase-like ATPase, C-terminal domain"/>
    <property type="match status" value="1"/>
</dbReference>
<sequence>MEGDDEVRSCLVGKKRNISEIGTIPQFPPMKRQMTAVEEANVNQNREENAASESIHQGVVKSSINFVGDYDIKQTSGPLLHAKKSDSFITSHAQVPQGGTLGGRQRKNITEPLIVSRILPNSDTCNESSNETRPKTDNDASVPTSSGTKEMPIFPIFSSKDNEQNPQSVFRSSAMKTRIKLNSNMESFITEVDRRYCVAAFYCTLTWLLMTVVSFAIASHTENLVKLEGLEQKAPLVAAGLLGMSLFCSAVPFFVKTMSQRKLGEVSGIIVCSIVVHLVAFITDLLLANFQTPVYKDPVFGSNVYLLRWCEWTPLAFLMTFLTEACRTEDETEGSMDKQTLLGSVLSLFKSKKSGPYKVRKVVFVSNSEDAPERNCKNGLRAEVGKKLKAAYSLAWCQGISTLCGWIFPFCPDMISWGITMTFSCALYAVIFVRVHHRTIEFKMQKAGTSIAEQELYHWAKLSLRLLKTCRNMWTVLVVAYSIYNIGPLFFPHSKILNTKGLGMLCESIIDVLFKSIYMLVIVEVHDTIFDRGARTERRLEELRKMMGVVWDNSSDVICISVRGANGNVTTMLSPTYLKIYSPESHGRNELDAKAIAFELESGVFGKGNIPENLDVHPRAMHNVQFSDLMSGPNVDSVRVDRPKQTTDEIVSMVQLVVKAWNAEKDVNILMHELLRNGPNPFRIRCEANITRMEENAMLIVVRDISERVRRFEAEKKVISETTARLKDAAANRFTRHEVKNGLLAAIELCDSICESEDKDKIGTAIRFGNGINELQRQELYEYNSDASNRKRALFELDRTLHEILDTILAEAMARDVVHEVYEPKLERVDVRKVLYSTMNVSSSNKCNAKRFPINTVPSFLPEYALDPQLLKYIHRNAISNACKYGKRGGVVSTELHWDHKSGMLEMDVINLPGPHHEEILKLGPLASELVFSPRKRLMVHSTTASNNHVTASHSSGDGAWIMSRCAKTLGGECDINFMLSRTVLTFKCPVTPYNEMLARSHISHEDFKMPKNVYGIGIDDSKIQRKLLVRFFMYVGIPEDRIHIFGANVEEIKGFDDWAVKFIDRHPDDYFLMIIDENLDVQDEDARSQVTISGSLSVSDMRSRLIPDQERRVLALIRSANDSASDVAIYQARAHGFLPKAPIKKDSVREILVPMWLKRFPKFEISTLRNTIQGVTVEDYDNDVSMEELKPCINEINRFATWDEEELFEKWNTIWEKLHNLKGDLLTMHDDTILFEVIRMISSLIGATPPDNFSEKWQEIQSSLMTYSFERDNKNH</sequence>
<evidence type="ECO:0000256" key="1">
    <source>
        <dbReference type="SAM" id="MobiDB-lite"/>
    </source>
</evidence>
<accession>A0A6S8S0T4</accession>
<keyword evidence="2" id="KW-0812">Transmembrane</keyword>
<feature type="transmembrane region" description="Helical" evidence="2">
    <location>
        <begin position="196"/>
        <end position="217"/>
    </location>
</feature>
<reference evidence="4" key="1">
    <citation type="submission" date="2021-01" db="EMBL/GenBank/DDBJ databases">
        <authorList>
            <person name="Corre E."/>
            <person name="Pelletier E."/>
            <person name="Niang G."/>
            <person name="Scheremetjew M."/>
            <person name="Finn R."/>
            <person name="Kale V."/>
            <person name="Holt S."/>
            <person name="Cochrane G."/>
            <person name="Meng A."/>
            <person name="Brown T."/>
            <person name="Cohen L."/>
        </authorList>
    </citation>
    <scope>NUCLEOTIDE SEQUENCE</scope>
    <source>
        <strain evidence="4">MM31A-1</strain>
    </source>
</reference>
<gene>
    <name evidence="3" type="ORF">CDEB00056_LOCUS3919</name>
    <name evidence="4" type="ORF">CDEB00056_LOCUS3920</name>
</gene>
<dbReference type="EMBL" id="HBIO01005525">
    <property type="protein sequence ID" value="CAE0459078.1"/>
    <property type="molecule type" value="Transcribed_RNA"/>
</dbReference>
<feature type="region of interest" description="Disordered" evidence="1">
    <location>
        <begin position="120"/>
        <end position="149"/>
    </location>
</feature>
<feature type="transmembrane region" description="Helical" evidence="2">
    <location>
        <begin position="237"/>
        <end position="255"/>
    </location>
</feature>
<proteinExistence type="predicted"/>
<organism evidence="4">
    <name type="scientific">Chaetoceros debilis</name>
    <dbReference type="NCBI Taxonomy" id="122233"/>
    <lineage>
        <taxon>Eukaryota</taxon>
        <taxon>Sar</taxon>
        <taxon>Stramenopiles</taxon>
        <taxon>Ochrophyta</taxon>
        <taxon>Bacillariophyta</taxon>
        <taxon>Coscinodiscophyceae</taxon>
        <taxon>Chaetocerotophycidae</taxon>
        <taxon>Chaetocerotales</taxon>
        <taxon>Chaetocerotaceae</taxon>
        <taxon>Chaetoceros</taxon>
    </lineage>
</organism>
<evidence type="ECO:0000313" key="3">
    <source>
        <dbReference type="EMBL" id="CAE0459078.1"/>
    </source>
</evidence>
<evidence type="ECO:0000313" key="4">
    <source>
        <dbReference type="EMBL" id="CAE0459079.1"/>
    </source>
</evidence>
<evidence type="ECO:0000256" key="2">
    <source>
        <dbReference type="SAM" id="Phobius"/>
    </source>
</evidence>
<feature type="transmembrane region" description="Helical" evidence="2">
    <location>
        <begin position="414"/>
        <end position="435"/>
    </location>
</feature>
<keyword evidence="2" id="KW-1133">Transmembrane helix</keyword>
<feature type="transmembrane region" description="Helical" evidence="2">
    <location>
        <begin position="267"/>
        <end position="286"/>
    </location>
</feature>
<feature type="compositionally biased region" description="Polar residues" evidence="1">
    <location>
        <begin position="139"/>
        <end position="148"/>
    </location>
</feature>
<dbReference type="InterPro" id="IPR036890">
    <property type="entry name" value="HATPase_C_sf"/>
</dbReference>
<protein>
    <submittedName>
        <fullName evidence="4">Uncharacterized protein</fullName>
    </submittedName>
</protein>
<feature type="compositionally biased region" description="Polar residues" evidence="1">
    <location>
        <begin position="120"/>
        <end position="129"/>
    </location>
</feature>
<dbReference type="Gene3D" id="1.20.1070.10">
    <property type="entry name" value="Rhodopsin 7-helix transmembrane proteins"/>
    <property type="match status" value="1"/>
</dbReference>
<feature type="transmembrane region" description="Helical" evidence="2">
    <location>
        <begin position="473"/>
        <end position="491"/>
    </location>
</feature>
<dbReference type="SUPFAM" id="SSF55874">
    <property type="entry name" value="ATPase domain of HSP90 chaperone/DNA topoisomerase II/histidine kinase"/>
    <property type="match status" value="1"/>
</dbReference>
<dbReference type="AlphaFoldDB" id="A0A6S8S0T4"/>
<dbReference type="EMBL" id="HBIO01005526">
    <property type="protein sequence ID" value="CAE0459079.1"/>
    <property type="molecule type" value="Transcribed_RNA"/>
</dbReference>
<keyword evidence="2" id="KW-0472">Membrane</keyword>
<name>A0A6S8S0T4_9STRA</name>